<dbReference type="AlphaFoldDB" id="A0AAV6U1R7"/>
<reference evidence="2 3" key="1">
    <citation type="journal article" date="2022" name="Nat. Ecol. Evol.">
        <title>A masculinizing supergene underlies an exaggerated male reproductive morph in a spider.</title>
        <authorList>
            <person name="Hendrickx F."/>
            <person name="De Corte Z."/>
            <person name="Sonet G."/>
            <person name="Van Belleghem S.M."/>
            <person name="Kostlbacher S."/>
            <person name="Vangestel C."/>
        </authorList>
    </citation>
    <scope>NUCLEOTIDE SEQUENCE [LARGE SCALE GENOMIC DNA]</scope>
    <source>
        <strain evidence="2">W744_W776</strain>
    </source>
</reference>
<gene>
    <name evidence="2" type="ORF">JTE90_014866</name>
</gene>
<comment type="caution">
    <text evidence="2">The sequence shown here is derived from an EMBL/GenBank/DDBJ whole genome shotgun (WGS) entry which is preliminary data.</text>
</comment>
<evidence type="ECO:0000313" key="3">
    <source>
        <dbReference type="Proteomes" id="UP000827092"/>
    </source>
</evidence>
<evidence type="ECO:0000313" key="2">
    <source>
        <dbReference type="EMBL" id="KAG8177646.1"/>
    </source>
</evidence>
<feature type="transmembrane region" description="Helical" evidence="1">
    <location>
        <begin position="215"/>
        <end position="235"/>
    </location>
</feature>
<keyword evidence="1" id="KW-0812">Transmembrane</keyword>
<feature type="transmembrane region" description="Helical" evidence="1">
    <location>
        <begin position="12"/>
        <end position="31"/>
    </location>
</feature>
<sequence>MLTNAKKDGLTYWTFGIEIYNPVLSWSLMFFGVYNFFAINTGCPCLIVLSMCLLIQQCVNILSAYERKLQGMAFGPNCFDTISDYFCAVEIVRLLNDTLSVPLFLAMIISLFDIFISISTFLLHSFEVPAILALEMALTSLTGIIILLSLTLYGSKITESLSKIKQTAGNLLVRNAKQKFELGIRNETVYLLRRIEKSEIIHLSPCGIIEIRKSFLLTAVGGLCTYGLLILNFKIKDIQGI</sequence>
<protein>
    <recommendedName>
        <fullName evidence="4">Gustatory receptor</fullName>
    </recommendedName>
</protein>
<name>A0AAV6U1R7_9ARAC</name>
<feature type="transmembrane region" description="Helical" evidence="1">
    <location>
        <begin position="130"/>
        <end position="153"/>
    </location>
</feature>
<evidence type="ECO:0000256" key="1">
    <source>
        <dbReference type="SAM" id="Phobius"/>
    </source>
</evidence>
<evidence type="ECO:0008006" key="4">
    <source>
        <dbReference type="Google" id="ProtNLM"/>
    </source>
</evidence>
<keyword evidence="1" id="KW-0472">Membrane</keyword>
<feature type="transmembrane region" description="Helical" evidence="1">
    <location>
        <begin position="37"/>
        <end position="62"/>
    </location>
</feature>
<keyword evidence="1" id="KW-1133">Transmembrane helix</keyword>
<feature type="transmembrane region" description="Helical" evidence="1">
    <location>
        <begin position="103"/>
        <end position="124"/>
    </location>
</feature>
<dbReference type="Proteomes" id="UP000827092">
    <property type="component" value="Unassembled WGS sequence"/>
</dbReference>
<keyword evidence="3" id="KW-1185">Reference proteome</keyword>
<organism evidence="2 3">
    <name type="scientific">Oedothorax gibbosus</name>
    <dbReference type="NCBI Taxonomy" id="931172"/>
    <lineage>
        <taxon>Eukaryota</taxon>
        <taxon>Metazoa</taxon>
        <taxon>Ecdysozoa</taxon>
        <taxon>Arthropoda</taxon>
        <taxon>Chelicerata</taxon>
        <taxon>Arachnida</taxon>
        <taxon>Araneae</taxon>
        <taxon>Araneomorphae</taxon>
        <taxon>Entelegynae</taxon>
        <taxon>Araneoidea</taxon>
        <taxon>Linyphiidae</taxon>
        <taxon>Erigoninae</taxon>
        <taxon>Oedothorax</taxon>
    </lineage>
</organism>
<accession>A0AAV6U1R7</accession>
<proteinExistence type="predicted"/>
<dbReference type="EMBL" id="JAFNEN010000765">
    <property type="protein sequence ID" value="KAG8177646.1"/>
    <property type="molecule type" value="Genomic_DNA"/>
</dbReference>